<organism evidence="3 4">
    <name type="scientific">Enterococcus raffinosus</name>
    <dbReference type="NCBI Taxonomy" id="71452"/>
    <lineage>
        <taxon>Bacteria</taxon>
        <taxon>Bacillati</taxon>
        <taxon>Bacillota</taxon>
        <taxon>Bacilli</taxon>
        <taxon>Lactobacillales</taxon>
        <taxon>Enterococcaceae</taxon>
        <taxon>Enterococcus</taxon>
    </lineage>
</organism>
<dbReference type="EMBL" id="JARPXL010000001">
    <property type="protein sequence ID" value="MDT2543108.1"/>
    <property type="molecule type" value="Genomic_DNA"/>
</dbReference>
<evidence type="ECO:0000313" key="3">
    <source>
        <dbReference type="EMBL" id="MDT2543108.1"/>
    </source>
</evidence>
<dbReference type="InterPro" id="IPR026935">
    <property type="entry name" value="BtrH_N"/>
</dbReference>
<reference evidence="3" key="1">
    <citation type="submission" date="2023-03" db="EMBL/GenBank/DDBJ databases">
        <authorList>
            <person name="Shen W."/>
            <person name="Cai J."/>
        </authorList>
    </citation>
    <scope>NUCLEOTIDE SEQUENCE</scope>
    <source>
        <strain evidence="3">Y15</strain>
    </source>
</reference>
<feature type="domain" description="DUF4872" evidence="2">
    <location>
        <begin position="170"/>
        <end position="342"/>
    </location>
</feature>
<dbReference type="AlphaFoldDB" id="A0AAW8T2J3"/>
<comment type="caution">
    <text evidence="3">The sequence shown here is derived from an EMBL/GenBank/DDBJ whole genome shotgun (WGS) entry which is preliminary data.</text>
</comment>
<evidence type="ECO:0000259" key="1">
    <source>
        <dbReference type="Pfam" id="PF14399"/>
    </source>
</evidence>
<dbReference type="Proteomes" id="UP001254770">
    <property type="component" value="Unassembled WGS sequence"/>
</dbReference>
<dbReference type="Pfam" id="PF14399">
    <property type="entry name" value="BtrH_N"/>
    <property type="match status" value="1"/>
</dbReference>
<sequence>MSFIIEDFKPSGGKHCITNALKQVFDYYHCPLSEAMLFGIGSGLAFTYINLASSPMISGRSKPIEFEERLAKRLVISLKCRQPKNYPIALAKIKKLIQQNHPVLIYADMAFLNYLEMDQNSHFGGYALVLFGYDDEYKEYYVSDRDNSDYPIRTPKGEIACNYHRVSYQEMEQARNSSFRPFPANNKYLEFDFSPYKGIQKEEIIAAIKDTCESMLRPPAKLLGVNGIIKFSQEILKWKQFDQNKRKIAGITNYFQISKDGGTGGGIFRKMYGEFLIEADRILCDLMLEQIGRDFIKLGEEWDTLAKKLWQLGNTGDESLLHPLSERIYGLANKEKLLLEKLTAEIHE</sequence>
<name>A0AAW8T2J3_9ENTE</name>
<protein>
    <submittedName>
        <fullName evidence="3">BtrH N-terminal domain-containing protein</fullName>
    </submittedName>
</protein>
<dbReference type="Pfam" id="PF16169">
    <property type="entry name" value="DUF4872"/>
    <property type="match status" value="1"/>
</dbReference>
<evidence type="ECO:0000313" key="4">
    <source>
        <dbReference type="Proteomes" id="UP001254770"/>
    </source>
</evidence>
<feature type="domain" description="Butirosin biosynthesis protein H N-terminal" evidence="1">
    <location>
        <begin position="15"/>
        <end position="145"/>
    </location>
</feature>
<accession>A0AAW8T2J3</accession>
<dbReference type="Gene3D" id="3.90.70.10">
    <property type="entry name" value="Cysteine proteinases"/>
    <property type="match status" value="1"/>
</dbReference>
<gene>
    <name evidence="3" type="ORF">P7D69_01950</name>
</gene>
<dbReference type="InterPro" id="IPR032369">
    <property type="entry name" value="DUF4872"/>
</dbReference>
<evidence type="ECO:0000259" key="2">
    <source>
        <dbReference type="Pfam" id="PF16169"/>
    </source>
</evidence>
<proteinExistence type="predicted"/>
<dbReference type="RefSeq" id="WP_222225524.1">
    <property type="nucleotide sequence ID" value="NZ_CP081846.1"/>
</dbReference>